<evidence type="ECO:0000313" key="2">
    <source>
        <dbReference type="Proteomes" id="UP000050969"/>
    </source>
</evidence>
<dbReference type="PATRIC" id="fig|1293598.4.peg.2312"/>
<keyword evidence="2" id="KW-1185">Reference proteome</keyword>
<dbReference type="AlphaFoldDB" id="A0A0R2MXX5"/>
<protein>
    <recommendedName>
        <fullName evidence="3">ASCH domain-containing protein</fullName>
    </recommendedName>
</protein>
<evidence type="ECO:0008006" key="3">
    <source>
        <dbReference type="Google" id="ProtNLM"/>
    </source>
</evidence>
<comment type="caution">
    <text evidence="1">The sequence shown here is derived from an EMBL/GenBank/DDBJ whole genome shotgun (WGS) entry which is preliminary data.</text>
</comment>
<dbReference type="EMBL" id="JQCE01000009">
    <property type="protein sequence ID" value="KRO17724.1"/>
    <property type="molecule type" value="Genomic_DNA"/>
</dbReference>
<accession>A0A0R2MXX5</accession>
<organism evidence="1 2">
    <name type="scientific">Lacticaseibacillus saniviri JCM 17471 = DSM 24301</name>
    <dbReference type="NCBI Taxonomy" id="1293598"/>
    <lineage>
        <taxon>Bacteria</taxon>
        <taxon>Bacillati</taxon>
        <taxon>Bacillota</taxon>
        <taxon>Bacilli</taxon>
        <taxon>Lactobacillales</taxon>
        <taxon>Lactobacillaceae</taxon>
        <taxon>Lacticaseibacillus</taxon>
    </lineage>
</organism>
<sequence>MTAIKQGHKQIEYRKRFFKDAFQAFVCTTGKNGGIELFIKCDTAIQADAAKLAQIGMTVQQDDYHELIDYFQPSGGLAIPILRMATIEMIPRTTLQAQFDRFSVPQGYYFLDTREKMPLLSMLSAQEIQAQHTFPWADNYAAIAAIK</sequence>
<evidence type="ECO:0000313" key="1">
    <source>
        <dbReference type="EMBL" id="KRO17724.1"/>
    </source>
</evidence>
<dbReference type="STRING" id="1293598.IV56_GL002210"/>
<proteinExistence type="predicted"/>
<dbReference type="Proteomes" id="UP000050969">
    <property type="component" value="Unassembled WGS sequence"/>
</dbReference>
<reference evidence="1 2" key="1">
    <citation type="journal article" date="2015" name="Genome Announc.">
        <title>Expanding the biotechnology potential of lactobacilli through comparative genomics of 213 strains and associated genera.</title>
        <authorList>
            <person name="Sun Z."/>
            <person name="Harris H.M."/>
            <person name="McCann A."/>
            <person name="Guo C."/>
            <person name="Argimon S."/>
            <person name="Zhang W."/>
            <person name="Yang X."/>
            <person name="Jeffery I.B."/>
            <person name="Cooney J.C."/>
            <person name="Kagawa T.F."/>
            <person name="Liu W."/>
            <person name="Song Y."/>
            <person name="Salvetti E."/>
            <person name="Wrobel A."/>
            <person name="Rasinkangas P."/>
            <person name="Parkhill J."/>
            <person name="Rea M.C."/>
            <person name="O'Sullivan O."/>
            <person name="Ritari J."/>
            <person name="Douillard F.P."/>
            <person name="Paul Ross R."/>
            <person name="Yang R."/>
            <person name="Briner A.E."/>
            <person name="Felis G.E."/>
            <person name="de Vos W.M."/>
            <person name="Barrangou R."/>
            <person name="Klaenhammer T.R."/>
            <person name="Caufield P.W."/>
            <person name="Cui Y."/>
            <person name="Zhang H."/>
            <person name="O'Toole P.W."/>
        </authorList>
    </citation>
    <scope>NUCLEOTIDE SEQUENCE [LARGE SCALE GENOMIC DNA]</scope>
    <source>
        <strain evidence="1 2">DSM 24301</strain>
    </source>
</reference>
<name>A0A0R2MXX5_9LACO</name>
<gene>
    <name evidence="1" type="ORF">IV56_GL002210</name>
</gene>